<reference evidence="9 11" key="2">
    <citation type="submission" date="2018-08" db="EMBL/GenBank/DDBJ databases">
        <title>Complete genome of the Arcobacter ellisii type strain LMG 26155.</title>
        <authorList>
            <person name="Miller W.G."/>
            <person name="Yee E."/>
            <person name="Bono J.L."/>
        </authorList>
    </citation>
    <scope>NUCLEOTIDE SEQUENCE [LARGE SCALE GENOMIC DNA]</scope>
    <source>
        <strain evidence="9 11">LMG 26155</strain>
    </source>
</reference>
<feature type="transmembrane region" description="Helical" evidence="7">
    <location>
        <begin position="76"/>
        <end position="97"/>
    </location>
</feature>
<evidence type="ECO:0000259" key="8">
    <source>
        <dbReference type="Pfam" id="PF01618"/>
    </source>
</evidence>
<dbReference type="EMBL" id="CP032097">
    <property type="protein sequence ID" value="AXX95604.1"/>
    <property type="molecule type" value="Genomic_DNA"/>
</dbReference>
<evidence type="ECO:0000256" key="5">
    <source>
        <dbReference type="ARBA" id="ARBA00023136"/>
    </source>
</evidence>
<feature type="transmembrane region" description="Helical" evidence="7">
    <location>
        <begin position="103"/>
        <end position="129"/>
    </location>
</feature>
<dbReference type="KEGG" id="aell:AELL_1960"/>
<gene>
    <name evidence="9" type="ORF">AELL_1960</name>
    <name evidence="10" type="ORF">CP962_05250</name>
</gene>
<dbReference type="Proteomes" id="UP000290588">
    <property type="component" value="Unassembled WGS sequence"/>
</dbReference>
<name>A0A347U9S6_9BACT</name>
<comment type="similarity">
    <text evidence="6">Belongs to the exbB/tolQ family.</text>
</comment>
<evidence type="ECO:0000256" key="6">
    <source>
        <dbReference type="RuleBase" id="RU004057"/>
    </source>
</evidence>
<reference evidence="10 12" key="1">
    <citation type="submission" date="2017-09" db="EMBL/GenBank/DDBJ databases">
        <title>Genomics of the genus Arcobacter.</title>
        <authorList>
            <person name="Perez-Cataluna A."/>
            <person name="Figueras M.J."/>
            <person name="Salas-Masso N."/>
        </authorList>
    </citation>
    <scope>NUCLEOTIDE SEQUENCE [LARGE SCALE GENOMIC DNA]</scope>
    <source>
        <strain evidence="10 12">CECT 7837</strain>
    </source>
</reference>
<keyword evidence="3 7" id="KW-0812">Transmembrane</keyword>
<keyword evidence="10" id="KW-0282">Flagellum</keyword>
<keyword evidence="11" id="KW-1185">Reference proteome</keyword>
<evidence type="ECO:0000313" key="11">
    <source>
        <dbReference type="Proteomes" id="UP000262582"/>
    </source>
</evidence>
<evidence type="ECO:0000256" key="1">
    <source>
        <dbReference type="ARBA" id="ARBA00004429"/>
    </source>
</evidence>
<comment type="subcellular location">
    <subcellularLocation>
        <location evidence="1">Cell inner membrane</location>
        <topology evidence="1">Multi-pass membrane protein</topology>
    </subcellularLocation>
    <subcellularLocation>
        <location evidence="6">Membrane</location>
        <topology evidence="6">Multi-pass membrane protein</topology>
    </subcellularLocation>
</comment>
<evidence type="ECO:0000313" key="12">
    <source>
        <dbReference type="Proteomes" id="UP000290588"/>
    </source>
</evidence>
<dbReference type="InterPro" id="IPR002898">
    <property type="entry name" value="MotA_ExbB_proton_chnl"/>
</dbReference>
<dbReference type="Pfam" id="PF01618">
    <property type="entry name" value="MotA_ExbB"/>
    <property type="match status" value="1"/>
</dbReference>
<keyword evidence="6" id="KW-0653">Protein transport</keyword>
<dbReference type="EMBL" id="NXIG01000004">
    <property type="protein sequence ID" value="RXI31519.1"/>
    <property type="molecule type" value="Genomic_DNA"/>
</dbReference>
<dbReference type="GO" id="GO:0017038">
    <property type="term" value="P:protein import"/>
    <property type="evidence" value="ECO:0007669"/>
    <property type="project" value="TreeGrafter"/>
</dbReference>
<dbReference type="InterPro" id="IPR050790">
    <property type="entry name" value="ExbB/TolQ_transport"/>
</dbReference>
<feature type="transmembrane region" description="Helical" evidence="7">
    <location>
        <begin position="20"/>
        <end position="40"/>
    </location>
</feature>
<evidence type="ECO:0000256" key="7">
    <source>
        <dbReference type="SAM" id="Phobius"/>
    </source>
</evidence>
<sequence length="149" mass="16447">MFSSISVGLMHQISSLLLEPVSWALIFFVVFSLYEIGITIGERVIEIKRLTNTKDKTLVLNVAKKRIERADFITRLAPMLGLMGTLIPLGPGLAALGDGDVKILSTAMSVAFDTTVLGLLCGMVGFVIARLRRRWYDKALSIMESEDEK</sequence>
<proteinExistence type="inferred from homology"/>
<keyword evidence="10" id="KW-0969">Cilium</keyword>
<protein>
    <submittedName>
        <fullName evidence="10">Flagellar motor protein MotA</fullName>
    </submittedName>
    <submittedName>
        <fullName evidence="9">MotA/TolQ/ExbB proton channel family protein</fullName>
    </submittedName>
</protein>
<dbReference type="Proteomes" id="UP000262582">
    <property type="component" value="Chromosome"/>
</dbReference>
<dbReference type="PANTHER" id="PTHR30625:SF3">
    <property type="entry name" value="TOL-PAL SYSTEM PROTEIN TOLQ"/>
    <property type="match status" value="1"/>
</dbReference>
<dbReference type="GO" id="GO:0005886">
    <property type="term" value="C:plasma membrane"/>
    <property type="evidence" value="ECO:0007669"/>
    <property type="project" value="UniProtKB-SubCell"/>
</dbReference>
<keyword evidence="2" id="KW-1003">Cell membrane</keyword>
<dbReference type="OrthoDB" id="3178152at2"/>
<evidence type="ECO:0000313" key="9">
    <source>
        <dbReference type="EMBL" id="AXX95604.1"/>
    </source>
</evidence>
<evidence type="ECO:0000256" key="2">
    <source>
        <dbReference type="ARBA" id="ARBA00022475"/>
    </source>
</evidence>
<dbReference type="PANTHER" id="PTHR30625">
    <property type="entry name" value="PROTEIN TOLQ"/>
    <property type="match status" value="1"/>
</dbReference>
<dbReference type="AlphaFoldDB" id="A0A347U9S6"/>
<dbReference type="RefSeq" id="WP_118917781.1">
    <property type="nucleotide sequence ID" value="NZ_CP032097.1"/>
</dbReference>
<evidence type="ECO:0000256" key="4">
    <source>
        <dbReference type="ARBA" id="ARBA00022989"/>
    </source>
</evidence>
<organism evidence="10 12">
    <name type="scientific">Arcobacter ellisii</name>
    <dbReference type="NCBI Taxonomy" id="913109"/>
    <lineage>
        <taxon>Bacteria</taxon>
        <taxon>Pseudomonadati</taxon>
        <taxon>Campylobacterota</taxon>
        <taxon>Epsilonproteobacteria</taxon>
        <taxon>Campylobacterales</taxon>
        <taxon>Arcobacteraceae</taxon>
        <taxon>Arcobacter</taxon>
    </lineage>
</organism>
<keyword evidence="5 7" id="KW-0472">Membrane</keyword>
<feature type="domain" description="MotA/TolQ/ExbB proton channel" evidence="8">
    <location>
        <begin position="65"/>
        <end position="144"/>
    </location>
</feature>
<keyword evidence="4 7" id="KW-1133">Transmembrane helix</keyword>
<keyword evidence="10" id="KW-0966">Cell projection</keyword>
<keyword evidence="6" id="KW-0813">Transport</keyword>
<evidence type="ECO:0000313" key="10">
    <source>
        <dbReference type="EMBL" id="RXI31519.1"/>
    </source>
</evidence>
<accession>A0A347U9S6</accession>
<evidence type="ECO:0000256" key="3">
    <source>
        <dbReference type="ARBA" id="ARBA00022692"/>
    </source>
</evidence>